<dbReference type="RefSeq" id="XP_023164297.1">
    <property type="nucleotide sequence ID" value="XM_023308529.2"/>
</dbReference>
<reference evidence="5" key="1">
    <citation type="submission" date="2025-08" db="UniProtKB">
        <authorList>
            <consortium name="RefSeq"/>
        </authorList>
    </citation>
    <scope>IDENTIFICATION</scope>
    <source>
        <strain evidence="5">15085-1641.00</strain>
        <tissue evidence="5">Whole body</tissue>
    </source>
</reference>
<dbReference type="InterPro" id="IPR018247">
    <property type="entry name" value="EF_Hand_1_Ca_BS"/>
</dbReference>
<dbReference type="OrthoDB" id="10265007at2759"/>
<keyword evidence="4" id="KW-1185">Reference proteome</keyword>
<evidence type="ECO:0000313" key="5">
    <source>
        <dbReference type="RefSeq" id="XP_023164297.1"/>
    </source>
</evidence>
<accession>A0A6J1LLF5</accession>
<gene>
    <name evidence="5" type="primary">LOC111595020</name>
</gene>
<dbReference type="PANTHER" id="PTHR12085">
    <property type="entry name" value="SERINE/THREONINE-PROTEIN PHOSPHATASE 2A REGULATORY SUBUNIT B'' SUBUNIT GAMMA"/>
    <property type="match status" value="1"/>
</dbReference>
<dbReference type="PANTHER" id="PTHR12085:SF3">
    <property type="entry name" value="SERINE_THREONINE-PROTEIN PHOSPHATASE 2A REGULATORY SUBUNIT B'' SUBUNIT GAMMA"/>
    <property type="match status" value="1"/>
</dbReference>
<evidence type="ECO:0000256" key="3">
    <source>
        <dbReference type="ARBA" id="ARBA00022837"/>
    </source>
</evidence>
<organism evidence="4 5">
    <name type="scientific">Drosophila hydei</name>
    <name type="common">Fruit fly</name>
    <dbReference type="NCBI Taxonomy" id="7224"/>
    <lineage>
        <taxon>Eukaryota</taxon>
        <taxon>Metazoa</taxon>
        <taxon>Ecdysozoa</taxon>
        <taxon>Arthropoda</taxon>
        <taxon>Hexapoda</taxon>
        <taxon>Insecta</taxon>
        <taxon>Pterygota</taxon>
        <taxon>Neoptera</taxon>
        <taxon>Endopterygota</taxon>
        <taxon>Diptera</taxon>
        <taxon>Brachycera</taxon>
        <taxon>Muscomorpha</taxon>
        <taxon>Ephydroidea</taxon>
        <taxon>Drosophilidae</taxon>
        <taxon>Drosophila</taxon>
    </lineage>
</organism>
<sequence>MELDPDFVKEFACLKISTRDISAEELAKFDASVPIKPRAQVKHSSFKHVPQFFYVPPPPDDKLRHLLRREAQSLFLQQKSEELLDNNELQELWSRLEQHVTETTAKKQQLISYDDYCKLRATLSKKCRKYLSTRLFAQLLSDSPYLGSVEIASVFNYTMRKVWLTQCRIGLSFYDDVGQGYLREFDLENYITDLIPTLVQIRDGMEPAFERFYVCTVVKRFYFFLDHLRTGRIRIRDMLVSGMIHKLMELRDELKPSESEPMQLNYFSMPAVLAVYGNYLKLDLDHNGLLSKQELRRYGSGTLTSAFMDRVFEECHTYDGEMDYKTYLGFVLALENRQTSSSLHYLFRMLDVQHAGYLTMQTLNYFFKGLEEQLVLSIDAVRFEDFSNEIFDMVKPKDPCKITLKDLSNCGQAETVVSILIEFHKFLAYENRDDNPQNA</sequence>
<dbReference type="SUPFAM" id="SSF47473">
    <property type="entry name" value="EF-hand"/>
    <property type="match status" value="1"/>
</dbReference>
<dbReference type="GO" id="GO:0005813">
    <property type="term" value="C:centrosome"/>
    <property type="evidence" value="ECO:0007669"/>
    <property type="project" value="TreeGrafter"/>
</dbReference>
<name>A0A6J1LLF5_DROHY</name>
<dbReference type="GO" id="GO:0035303">
    <property type="term" value="P:regulation of dephosphorylation"/>
    <property type="evidence" value="ECO:0007669"/>
    <property type="project" value="InterPro"/>
</dbReference>
<dbReference type="GO" id="GO:0005737">
    <property type="term" value="C:cytoplasm"/>
    <property type="evidence" value="ECO:0007669"/>
    <property type="project" value="UniProtKB-SubCell"/>
</dbReference>
<dbReference type="GO" id="GO:0000226">
    <property type="term" value="P:microtubule cytoskeleton organization"/>
    <property type="evidence" value="ECO:0007669"/>
    <property type="project" value="TreeGrafter"/>
</dbReference>
<comment type="subcellular location">
    <subcellularLocation>
        <location evidence="1">Cytoplasm</location>
    </subcellularLocation>
</comment>
<dbReference type="KEGG" id="dhe:111595020"/>
<keyword evidence="3" id="KW-0106">Calcium</keyword>
<evidence type="ECO:0000256" key="2">
    <source>
        <dbReference type="ARBA" id="ARBA00022490"/>
    </source>
</evidence>
<dbReference type="Gene3D" id="1.10.238.10">
    <property type="entry name" value="EF-hand"/>
    <property type="match status" value="1"/>
</dbReference>
<dbReference type="InterPro" id="IPR011992">
    <property type="entry name" value="EF-hand-dom_pair"/>
</dbReference>
<dbReference type="GeneID" id="111595020"/>
<dbReference type="PROSITE" id="PS00018">
    <property type="entry name" value="EF_HAND_1"/>
    <property type="match status" value="1"/>
</dbReference>
<dbReference type="InterPro" id="IPR039865">
    <property type="entry name" value="PPP2R3C"/>
</dbReference>
<proteinExistence type="predicted"/>
<evidence type="ECO:0000256" key="1">
    <source>
        <dbReference type="ARBA" id="ARBA00004496"/>
    </source>
</evidence>
<protein>
    <submittedName>
        <fullName evidence="5">Serine/threonine-protein phosphatase 2A regulatory subunit B'' subunit gamma-like isoform X1</fullName>
    </submittedName>
</protein>
<dbReference type="Proteomes" id="UP000504633">
    <property type="component" value="Unplaced"/>
</dbReference>
<dbReference type="AlphaFoldDB" id="A0A6J1LLF5"/>
<evidence type="ECO:0000313" key="4">
    <source>
        <dbReference type="Proteomes" id="UP000504633"/>
    </source>
</evidence>
<keyword evidence="2" id="KW-0963">Cytoplasm</keyword>
<dbReference type="CDD" id="cd21505">
    <property type="entry name" value="PPP2R3C"/>
    <property type="match status" value="1"/>
</dbReference>
<dbReference type="GO" id="GO:0005819">
    <property type="term" value="C:spindle"/>
    <property type="evidence" value="ECO:0007669"/>
    <property type="project" value="TreeGrafter"/>
</dbReference>
<dbReference type="GO" id="GO:0030865">
    <property type="term" value="P:cortical cytoskeleton organization"/>
    <property type="evidence" value="ECO:0007669"/>
    <property type="project" value="TreeGrafter"/>
</dbReference>
<dbReference type="OMA" id="HKFWAYE"/>